<evidence type="ECO:0000256" key="6">
    <source>
        <dbReference type="PIRNR" id="PIRNR001123"/>
    </source>
</evidence>
<evidence type="ECO:0000256" key="2">
    <source>
        <dbReference type="ARBA" id="ARBA00022438"/>
    </source>
</evidence>
<proteinExistence type="inferred from homology"/>
<protein>
    <submittedName>
        <fullName evidence="9">Aminopeptidase</fullName>
    </submittedName>
</protein>
<gene>
    <name evidence="9" type="ORF">PM10SUCC1_35470</name>
</gene>
<feature type="binding site" evidence="8">
    <location>
        <position position="187"/>
    </location>
    <ligand>
        <name>Zn(2+)</name>
        <dbReference type="ChEBI" id="CHEBI:29105"/>
        <label>2</label>
    </ligand>
</feature>
<dbReference type="EMBL" id="BSDY01000031">
    <property type="protein sequence ID" value="GLI58033.1"/>
    <property type="molecule type" value="Genomic_DNA"/>
</dbReference>
<feature type="binding site" evidence="8">
    <location>
        <position position="242"/>
    </location>
    <ligand>
        <name>Zn(2+)</name>
        <dbReference type="ChEBI" id="CHEBI:29105"/>
        <label>1</label>
    </ligand>
</feature>
<dbReference type="AlphaFoldDB" id="A0A9W6GNV3"/>
<comment type="similarity">
    <text evidence="1 6">Belongs to the peptidase M42 family.</text>
</comment>
<feature type="binding site" evidence="8">
    <location>
        <position position="69"/>
    </location>
    <ligand>
        <name>Zn(2+)</name>
        <dbReference type="ChEBI" id="CHEBI:29105"/>
        <label>1</label>
    </ligand>
</feature>
<dbReference type="InterPro" id="IPR023367">
    <property type="entry name" value="Peptidase_M42_dom2"/>
</dbReference>
<dbReference type="GO" id="GO:0006508">
    <property type="term" value="P:proteolysis"/>
    <property type="evidence" value="ECO:0007669"/>
    <property type="project" value="UniProtKB-KW"/>
</dbReference>
<comment type="cofactor">
    <cofactor evidence="8">
        <name>a divalent metal cation</name>
        <dbReference type="ChEBI" id="CHEBI:60240"/>
    </cofactor>
    <text evidence="8">Binds 2 divalent metal cations per subunit.</text>
</comment>
<dbReference type="Gene3D" id="3.40.630.10">
    <property type="entry name" value="Zn peptidases"/>
    <property type="match status" value="1"/>
</dbReference>
<dbReference type="InterPro" id="IPR051464">
    <property type="entry name" value="Peptidase_M42_aminopept"/>
</dbReference>
<evidence type="ECO:0000256" key="3">
    <source>
        <dbReference type="ARBA" id="ARBA00022670"/>
    </source>
</evidence>
<reference evidence="9" key="1">
    <citation type="submission" date="2022-12" db="EMBL/GenBank/DDBJ databases">
        <title>Reference genome sequencing for broad-spectrum identification of bacterial and archaeal isolates by mass spectrometry.</title>
        <authorList>
            <person name="Sekiguchi Y."/>
            <person name="Tourlousse D.M."/>
        </authorList>
    </citation>
    <scope>NUCLEOTIDE SEQUENCE</scope>
    <source>
        <strain evidence="9">10succ1</strain>
    </source>
</reference>
<dbReference type="SUPFAM" id="SSF53187">
    <property type="entry name" value="Zn-dependent exopeptidases"/>
    <property type="match status" value="1"/>
</dbReference>
<dbReference type="CDD" id="cd05657">
    <property type="entry name" value="M42_glucanase_like"/>
    <property type="match status" value="1"/>
</dbReference>
<accession>A0A9W6GNV3</accession>
<dbReference type="PANTHER" id="PTHR32481:SF7">
    <property type="entry name" value="AMINOPEPTIDASE YHFE-RELATED"/>
    <property type="match status" value="1"/>
</dbReference>
<evidence type="ECO:0000256" key="4">
    <source>
        <dbReference type="ARBA" id="ARBA00022723"/>
    </source>
</evidence>
<dbReference type="InterPro" id="IPR008007">
    <property type="entry name" value="Peptidase_M42"/>
</dbReference>
<name>A0A9W6GNV3_9FUSO</name>
<feature type="active site" description="Proton acceptor" evidence="7">
    <location>
        <position position="221"/>
    </location>
</feature>
<comment type="caution">
    <text evidence="9">The sequence shown here is derived from an EMBL/GenBank/DDBJ whole genome shotgun (WGS) entry which is preliminary data.</text>
</comment>
<dbReference type="GO" id="GO:0004177">
    <property type="term" value="F:aminopeptidase activity"/>
    <property type="evidence" value="ECO:0007669"/>
    <property type="project" value="UniProtKB-UniRule"/>
</dbReference>
<organism evidence="9 10">
    <name type="scientific">Propionigenium maris DSM 9537</name>
    <dbReference type="NCBI Taxonomy" id="1123000"/>
    <lineage>
        <taxon>Bacteria</taxon>
        <taxon>Fusobacteriati</taxon>
        <taxon>Fusobacteriota</taxon>
        <taxon>Fusobacteriia</taxon>
        <taxon>Fusobacteriales</taxon>
        <taxon>Fusobacteriaceae</taxon>
        <taxon>Propionigenium</taxon>
    </lineage>
</organism>
<keyword evidence="3" id="KW-0645">Protease</keyword>
<keyword evidence="4 8" id="KW-0479">Metal-binding</keyword>
<dbReference type="SUPFAM" id="SSF101821">
    <property type="entry name" value="Aminopeptidase/glucanase lid domain"/>
    <property type="match status" value="1"/>
</dbReference>
<evidence type="ECO:0000256" key="7">
    <source>
        <dbReference type="PIRSR" id="PIRSR001123-1"/>
    </source>
</evidence>
<keyword evidence="10" id="KW-1185">Reference proteome</keyword>
<evidence type="ECO:0000313" key="9">
    <source>
        <dbReference type="EMBL" id="GLI58033.1"/>
    </source>
</evidence>
<dbReference type="RefSeq" id="WP_281837706.1">
    <property type="nucleotide sequence ID" value="NZ_BSDY01000031.1"/>
</dbReference>
<evidence type="ECO:0000313" key="10">
    <source>
        <dbReference type="Proteomes" id="UP001144471"/>
    </source>
</evidence>
<sequence length="345" mass="37710">MNINSDYMLYRLKELLAINSPSGDTVEAIDYVKKAFEDLGLSTRVTVKGALIATLEGKNTEEHVAVSAHVDTLGAMVKEIKPNGRLKLTQIGGYPWVTVDGEYCTIASLEGKKYRGTILHEKTSAHNYGSIPKEDVRNENNIEVRIDELVSTKEDTAKLGIEVGDFVYLDPRTEVTESGFIKSRHLDDKACVAVLLEAARNLVESKATPSKTTHFFISNYEEVGHGASGVLGDNVRELVAVDMASPGIGQQSTEQGVTICAKDSSGPYDLELKRKLVKLGRENDIDYKLDIYNYYGSDASAALRAGGQLRHGLIGPGVDASHAYERTHMKGLENTAKLLIAYLKS</sequence>
<feature type="binding site" evidence="8">
    <location>
        <position position="222"/>
    </location>
    <ligand>
        <name>Zn(2+)</name>
        <dbReference type="ChEBI" id="CHEBI:29105"/>
        <label>2</label>
    </ligand>
</feature>
<feature type="binding site" evidence="8">
    <location>
        <position position="187"/>
    </location>
    <ligand>
        <name>Zn(2+)</name>
        <dbReference type="ChEBI" id="CHEBI:29105"/>
        <label>1</label>
    </ligand>
</feature>
<keyword evidence="5" id="KW-0378">Hydrolase</keyword>
<keyword evidence="2 9" id="KW-0031">Aminopeptidase</keyword>
<evidence type="ECO:0000256" key="5">
    <source>
        <dbReference type="ARBA" id="ARBA00022801"/>
    </source>
</evidence>
<dbReference type="Gene3D" id="2.40.30.40">
    <property type="entry name" value="Peptidase M42, domain 2"/>
    <property type="match status" value="1"/>
</dbReference>
<evidence type="ECO:0000256" key="1">
    <source>
        <dbReference type="ARBA" id="ARBA00006272"/>
    </source>
</evidence>
<dbReference type="Proteomes" id="UP001144471">
    <property type="component" value="Unassembled WGS sequence"/>
</dbReference>
<evidence type="ECO:0000256" key="8">
    <source>
        <dbReference type="PIRSR" id="PIRSR001123-2"/>
    </source>
</evidence>
<dbReference type="PIRSF" id="PIRSF001123">
    <property type="entry name" value="PepA_GA"/>
    <property type="match status" value="1"/>
</dbReference>
<dbReference type="PANTHER" id="PTHR32481">
    <property type="entry name" value="AMINOPEPTIDASE"/>
    <property type="match status" value="1"/>
</dbReference>
<dbReference type="Pfam" id="PF05343">
    <property type="entry name" value="Peptidase_M42"/>
    <property type="match status" value="1"/>
</dbReference>
<feature type="binding site" evidence="8">
    <location>
        <position position="322"/>
    </location>
    <ligand>
        <name>Zn(2+)</name>
        <dbReference type="ChEBI" id="CHEBI:29105"/>
        <label>2</label>
    </ligand>
</feature>
<dbReference type="GO" id="GO:0046872">
    <property type="term" value="F:metal ion binding"/>
    <property type="evidence" value="ECO:0007669"/>
    <property type="project" value="UniProtKB-UniRule"/>
</dbReference>